<dbReference type="AlphaFoldDB" id="A0A1W0E8B0"/>
<name>A0A1W0E8B0_9MICR</name>
<gene>
    <name evidence="1" type="ORF">EHP00_1183</name>
</gene>
<reference evidence="1 2" key="1">
    <citation type="journal article" date="2017" name="Environ. Microbiol.">
        <title>Decay of the glycolytic pathway and adaptation to intranuclear parasitism within Enterocytozoonidae microsporidia.</title>
        <authorList>
            <person name="Wiredu Boakye D."/>
            <person name="Jaroenlak P."/>
            <person name="Prachumwat A."/>
            <person name="Williams T.A."/>
            <person name="Bateman K.S."/>
            <person name="Itsathitphaisarn O."/>
            <person name="Sritunyalucksana K."/>
            <person name="Paszkiewicz K.H."/>
            <person name="Moore K.A."/>
            <person name="Stentiford G.D."/>
            <person name="Williams B.A."/>
        </authorList>
    </citation>
    <scope>NUCLEOTIDE SEQUENCE [LARGE SCALE GENOMIC DNA]</scope>
    <source>
        <strain evidence="1 2">TH1</strain>
    </source>
</reference>
<comment type="caution">
    <text evidence="1">The sequence shown here is derived from an EMBL/GenBank/DDBJ whole genome shotgun (WGS) entry which is preliminary data.</text>
</comment>
<keyword evidence="2" id="KW-1185">Reference proteome</keyword>
<evidence type="ECO:0000313" key="1">
    <source>
        <dbReference type="EMBL" id="OQS55507.1"/>
    </source>
</evidence>
<organism evidence="1 2">
    <name type="scientific">Ecytonucleospora hepatopenaei</name>
    <dbReference type="NCBI Taxonomy" id="646526"/>
    <lineage>
        <taxon>Eukaryota</taxon>
        <taxon>Fungi</taxon>
        <taxon>Fungi incertae sedis</taxon>
        <taxon>Microsporidia</taxon>
        <taxon>Enterocytozoonidae</taxon>
        <taxon>Ecytonucleospora</taxon>
    </lineage>
</organism>
<accession>A0A1W0E8B0</accession>
<sequence length="445" mass="52518">MFLISFYYIISLCSFLKGFSKSNLLLANNRHRISSSNSILISILKEKTKKLTLDEENPEHRASFCDLKCLSNCAQFYNTELCILCSNFKEMLKHEIFTGGYDFINNHEKYLLKVYNALIKKNFKIFDATQENIYLLVNCNQEVSDNIFTFSEHASDAADTFMIDKKFDIHNFKKFKNLQNRTAVMNSVCNFYMTLLTKILRFLKTKQLNKKARLISFLNIQISETKRSLNAINSAMLKCTAIFYSFKFKGQEIFKTTNFTNPKRIFQEKNLENIFLDGTLPDNFSENIFGVESIYFNNLLDICSKTYDDSFKTFSKIHTAIKNRKTSVYTAVMLQQTKLKEENKKTVEFYNNYFDYVCNLISNLEGTKFFYEILWKCTLNTVTRLKFEKNHIKCFYLKLCEQREILVNLMDNIETSTDYEKAFHLRSKIDDLTKHMENEYSFNKK</sequence>
<dbReference type="EMBL" id="MNPJ01000008">
    <property type="protein sequence ID" value="OQS55507.1"/>
    <property type="molecule type" value="Genomic_DNA"/>
</dbReference>
<evidence type="ECO:0000313" key="2">
    <source>
        <dbReference type="Proteomes" id="UP000192758"/>
    </source>
</evidence>
<protein>
    <submittedName>
        <fullName evidence="1">Uncharacterized protein</fullName>
    </submittedName>
</protein>
<dbReference type="Proteomes" id="UP000192758">
    <property type="component" value="Unassembled WGS sequence"/>
</dbReference>
<proteinExistence type="predicted"/>
<dbReference type="VEuPathDB" id="MicrosporidiaDB:EHP00_1183"/>